<dbReference type="InterPro" id="IPR000835">
    <property type="entry name" value="HTH_MarR-typ"/>
</dbReference>
<evidence type="ECO:0000313" key="4">
    <source>
        <dbReference type="Proteomes" id="UP000619486"/>
    </source>
</evidence>
<name>A0A918LNU1_9ACTN</name>
<dbReference type="PANTHER" id="PTHR33164">
    <property type="entry name" value="TRANSCRIPTIONAL REGULATOR, MARR FAMILY"/>
    <property type="match status" value="1"/>
</dbReference>
<dbReference type="PANTHER" id="PTHR33164:SF101">
    <property type="entry name" value="TRANSCRIPTIONAL REPRESSOR MPRA"/>
    <property type="match status" value="1"/>
</dbReference>
<feature type="region of interest" description="Disordered" evidence="1">
    <location>
        <begin position="1"/>
        <end position="35"/>
    </location>
</feature>
<comment type="caution">
    <text evidence="3">The sequence shown here is derived from an EMBL/GenBank/DDBJ whole genome shotgun (WGS) entry which is preliminary data.</text>
</comment>
<feature type="compositionally biased region" description="Polar residues" evidence="1">
    <location>
        <begin position="14"/>
        <end position="24"/>
    </location>
</feature>
<accession>A0A918LNU1</accession>
<dbReference type="PROSITE" id="PS50995">
    <property type="entry name" value="HTH_MARR_2"/>
    <property type="match status" value="1"/>
</dbReference>
<feature type="domain" description="HTH marR-type" evidence="2">
    <location>
        <begin position="33"/>
        <end position="164"/>
    </location>
</feature>
<dbReference type="GO" id="GO:0003700">
    <property type="term" value="F:DNA-binding transcription factor activity"/>
    <property type="evidence" value="ECO:0007669"/>
    <property type="project" value="InterPro"/>
</dbReference>
<organism evidence="3 4">
    <name type="scientific">Streptomyces purpureus</name>
    <dbReference type="NCBI Taxonomy" id="1951"/>
    <lineage>
        <taxon>Bacteria</taxon>
        <taxon>Bacillati</taxon>
        <taxon>Actinomycetota</taxon>
        <taxon>Actinomycetes</taxon>
        <taxon>Kitasatosporales</taxon>
        <taxon>Streptomycetaceae</taxon>
        <taxon>Streptomyces</taxon>
    </lineage>
</organism>
<evidence type="ECO:0000256" key="1">
    <source>
        <dbReference type="SAM" id="MobiDB-lite"/>
    </source>
</evidence>
<dbReference type="SUPFAM" id="SSF46785">
    <property type="entry name" value="Winged helix' DNA-binding domain"/>
    <property type="match status" value="1"/>
</dbReference>
<dbReference type="EMBL" id="BMQQ01000007">
    <property type="protein sequence ID" value="GGT29249.1"/>
    <property type="molecule type" value="Genomic_DNA"/>
</dbReference>
<keyword evidence="4" id="KW-1185">Reference proteome</keyword>
<dbReference type="Proteomes" id="UP000619486">
    <property type="component" value="Unassembled WGS sequence"/>
</dbReference>
<dbReference type="InterPro" id="IPR039422">
    <property type="entry name" value="MarR/SlyA-like"/>
</dbReference>
<sequence>MGGLNRDTHLPAPTSESALMTRSDASPDLPGEPSELENALSHLQCVLVARRTRSNPEGVTWQQYDVLELLRIRGAMTPSVLSASLGVSRQTTSKALRVLKDLDLVVQEAIGEDRRELTTSLTPTGWAFLARVAQQRRDNARIATAALSAGERAMFVELCEKVVAAFESELEPVDS</sequence>
<dbReference type="InterPro" id="IPR011991">
    <property type="entry name" value="ArsR-like_HTH"/>
</dbReference>
<proteinExistence type="predicted"/>
<evidence type="ECO:0000259" key="2">
    <source>
        <dbReference type="PROSITE" id="PS50995"/>
    </source>
</evidence>
<dbReference type="Pfam" id="PF12802">
    <property type="entry name" value="MarR_2"/>
    <property type="match status" value="1"/>
</dbReference>
<dbReference type="AlphaFoldDB" id="A0A918LNU1"/>
<protein>
    <recommendedName>
        <fullName evidence="2">HTH marR-type domain-containing protein</fullName>
    </recommendedName>
</protein>
<dbReference type="SMART" id="SM00347">
    <property type="entry name" value="HTH_MARR"/>
    <property type="match status" value="1"/>
</dbReference>
<gene>
    <name evidence="3" type="ORF">GCM10014713_23490</name>
</gene>
<reference evidence="3" key="2">
    <citation type="submission" date="2020-09" db="EMBL/GenBank/DDBJ databases">
        <authorList>
            <person name="Sun Q."/>
            <person name="Ohkuma M."/>
        </authorList>
    </citation>
    <scope>NUCLEOTIDE SEQUENCE</scope>
    <source>
        <strain evidence="3">JCM 3172</strain>
    </source>
</reference>
<dbReference type="GO" id="GO:0006950">
    <property type="term" value="P:response to stress"/>
    <property type="evidence" value="ECO:0007669"/>
    <property type="project" value="TreeGrafter"/>
</dbReference>
<dbReference type="InterPro" id="IPR036388">
    <property type="entry name" value="WH-like_DNA-bd_sf"/>
</dbReference>
<dbReference type="InterPro" id="IPR036390">
    <property type="entry name" value="WH_DNA-bd_sf"/>
</dbReference>
<evidence type="ECO:0000313" key="3">
    <source>
        <dbReference type="EMBL" id="GGT29249.1"/>
    </source>
</evidence>
<dbReference type="Gene3D" id="1.10.10.10">
    <property type="entry name" value="Winged helix-like DNA-binding domain superfamily/Winged helix DNA-binding domain"/>
    <property type="match status" value="1"/>
</dbReference>
<dbReference type="PRINTS" id="PR00598">
    <property type="entry name" value="HTHMARR"/>
</dbReference>
<dbReference type="CDD" id="cd00090">
    <property type="entry name" value="HTH_ARSR"/>
    <property type="match status" value="1"/>
</dbReference>
<reference evidence="3" key="1">
    <citation type="journal article" date="2014" name="Int. J. Syst. Evol. Microbiol.">
        <title>Complete genome sequence of Corynebacterium casei LMG S-19264T (=DSM 44701T), isolated from a smear-ripened cheese.</title>
        <authorList>
            <consortium name="US DOE Joint Genome Institute (JGI-PGF)"/>
            <person name="Walter F."/>
            <person name="Albersmeier A."/>
            <person name="Kalinowski J."/>
            <person name="Ruckert C."/>
        </authorList>
    </citation>
    <scope>NUCLEOTIDE SEQUENCE</scope>
    <source>
        <strain evidence="3">JCM 3172</strain>
    </source>
</reference>